<comment type="caution">
    <text evidence="3">The sequence shown here is derived from an EMBL/GenBank/DDBJ whole genome shotgun (WGS) entry which is preliminary data.</text>
</comment>
<dbReference type="Pfam" id="PF00583">
    <property type="entry name" value="Acetyltransf_1"/>
    <property type="match status" value="1"/>
</dbReference>
<proteinExistence type="predicted"/>
<dbReference type="Proteomes" id="UP000177006">
    <property type="component" value="Unassembled WGS sequence"/>
</dbReference>
<sequence>MDIKIEKLKENKIGEAKKLVALVIEDNFRKLNLDLEKLRKEVAEEIASVQIKFDLAKPGAYHFFVAKANNKIVGTAGYGVIGKPVKRALEILKKPENHLVELVSFYIHPLFQSQGIGTKLFKTILATLTQKRRMYQDAYSLSTGWPEAKTFWTKKLGKPTVILPKYYANTDYWIWLKNTRS</sequence>
<evidence type="ECO:0000259" key="2">
    <source>
        <dbReference type="PROSITE" id="PS51186"/>
    </source>
</evidence>
<dbReference type="PROSITE" id="PS51186">
    <property type="entry name" value="GNAT"/>
    <property type="match status" value="1"/>
</dbReference>
<evidence type="ECO:0000313" key="3">
    <source>
        <dbReference type="EMBL" id="OGD63028.1"/>
    </source>
</evidence>
<feature type="domain" description="N-acetyltransferase" evidence="2">
    <location>
        <begin position="22"/>
        <end position="179"/>
    </location>
</feature>
<keyword evidence="1" id="KW-0175">Coiled coil</keyword>
<dbReference type="InterPro" id="IPR000182">
    <property type="entry name" value="GNAT_dom"/>
</dbReference>
<dbReference type="AlphaFoldDB" id="A0A1F5E6P4"/>
<reference evidence="3 4" key="1">
    <citation type="journal article" date="2016" name="Nat. Commun.">
        <title>Thousands of microbial genomes shed light on interconnected biogeochemical processes in an aquifer system.</title>
        <authorList>
            <person name="Anantharaman K."/>
            <person name="Brown C.T."/>
            <person name="Hug L.A."/>
            <person name="Sharon I."/>
            <person name="Castelle C.J."/>
            <person name="Probst A.J."/>
            <person name="Thomas B.C."/>
            <person name="Singh A."/>
            <person name="Wilkins M.J."/>
            <person name="Karaoz U."/>
            <person name="Brodie E.L."/>
            <person name="Williams K.H."/>
            <person name="Hubbard S.S."/>
            <person name="Banfield J.F."/>
        </authorList>
    </citation>
    <scope>NUCLEOTIDE SEQUENCE [LARGE SCALE GENOMIC DNA]</scope>
</reference>
<dbReference type="EMBL" id="MEZK01000013">
    <property type="protein sequence ID" value="OGD63028.1"/>
    <property type="molecule type" value="Genomic_DNA"/>
</dbReference>
<dbReference type="InterPro" id="IPR016181">
    <property type="entry name" value="Acyl_CoA_acyltransferase"/>
</dbReference>
<protein>
    <recommendedName>
        <fullName evidence="2">N-acetyltransferase domain-containing protein</fullName>
    </recommendedName>
</protein>
<evidence type="ECO:0000313" key="4">
    <source>
        <dbReference type="Proteomes" id="UP000177006"/>
    </source>
</evidence>
<dbReference type="Gene3D" id="3.40.630.30">
    <property type="match status" value="1"/>
</dbReference>
<dbReference type="GO" id="GO:0016747">
    <property type="term" value="F:acyltransferase activity, transferring groups other than amino-acyl groups"/>
    <property type="evidence" value="ECO:0007669"/>
    <property type="project" value="InterPro"/>
</dbReference>
<feature type="coiled-coil region" evidence="1">
    <location>
        <begin position="21"/>
        <end position="48"/>
    </location>
</feature>
<dbReference type="SUPFAM" id="SSF55729">
    <property type="entry name" value="Acyl-CoA N-acyltransferases (Nat)"/>
    <property type="match status" value="1"/>
</dbReference>
<organism evidence="3 4">
    <name type="scientific">Candidatus Beckwithbacteria bacterium RBG_13_42_9</name>
    <dbReference type="NCBI Taxonomy" id="1797457"/>
    <lineage>
        <taxon>Bacteria</taxon>
        <taxon>Candidatus Beckwithiibacteriota</taxon>
    </lineage>
</organism>
<gene>
    <name evidence="3" type="ORF">A2160_05275</name>
</gene>
<dbReference type="CDD" id="cd04301">
    <property type="entry name" value="NAT_SF"/>
    <property type="match status" value="1"/>
</dbReference>
<name>A0A1F5E6P4_9BACT</name>
<accession>A0A1F5E6P4</accession>
<evidence type="ECO:0000256" key="1">
    <source>
        <dbReference type="SAM" id="Coils"/>
    </source>
</evidence>